<proteinExistence type="predicted"/>
<name>A0ABU8MSQ2_9PSEU</name>
<dbReference type="InterPro" id="IPR025565">
    <property type="entry name" value="DUF4328"/>
</dbReference>
<feature type="domain" description="DUF4328" evidence="3">
    <location>
        <begin position="132"/>
        <end position="287"/>
    </location>
</feature>
<evidence type="ECO:0000313" key="4">
    <source>
        <dbReference type="EMBL" id="MEJ2870340.1"/>
    </source>
</evidence>
<reference evidence="4 5" key="1">
    <citation type="submission" date="2024-03" db="EMBL/GenBank/DDBJ databases">
        <title>Actinomycetospora sp. OC33-EN08, a novel actinomycete isolated from wild orchid (Aerides multiflora).</title>
        <authorList>
            <person name="Suriyachadkun C."/>
        </authorList>
    </citation>
    <scope>NUCLEOTIDE SEQUENCE [LARGE SCALE GENOMIC DNA]</scope>
    <source>
        <strain evidence="4 5">OC33-EN08</strain>
    </source>
</reference>
<feature type="transmembrane region" description="Helical" evidence="2">
    <location>
        <begin position="144"/>
        <end position="168"/>
    </location>
</feature>
<organism evidence="4 5">
    <name type="scientific">Actinomycetospora aurantiaca</name>
    <dbReference type="NCBI Taxonomy" id="3129233"/>
    <lineage>
        <taxon>Bacteria</taxon>
        <taxon>Bacillati</taxon>
        <taxon>Actinomycetota</taxon>
        <taxon>Actinomycetes</taxon>
        <taxon>Pseudonocardiales</taxon>
        <taxon>Pseudonocardiaceae</taxon>
        <taxon>Actinomycetospora</taxon>
    </lineage>
</organism>
<accession>A0ABU8MSQ2</accession>
<comment type="caution">
    <text evidence="4">The sequence shown here is derived from an EMBL/GenBank/DDBJ whole genome shotgun (WGS) entry which is preliminary data.</text>
</comment>
<sequence length="329" mass="34970">MTCPRCGREQPPGASGRFCVHCGRVLGGVRWVATTPDAARPRTPVARRRPYPGPPRYRGVPRWSLWPWAARPEPGSPDGPLAVREAREPEGALRAEAGLLRRLAVTTALLCGVAALGEVFRYVLLLLSRDRALPGPLLGWSDAIVGIFGWLAPAAALATGVVFLRWLVTARALAADASGTRPWRSTRLLLVGCVLPPFTLTVPGATLAEIEHAVAGHDPAARPQPSRPVLVWWGSWVVGVLLGLVTVVQGFWDSTQALADGVVLHFWTDVAAVLVAWTTIRVTAHLTELVAPVLRESGRSYVVAGDGAQRSSTTVAGDGAQRSSTPVAG</sequence>
<dbReference type="EMBL" id="JBBEGN010000012">
    <property type="protein sequence ID" value="MEJ2870340.1"/>
    <property type="molecule type" value="Genomic_DNA"/>
</dbReference>
<dbReference type="Proteomes" id="UP001385809">
    <property type="component" value="Unassembled WGS sequence"/>
</dbReference>
<dbReference type="Pfam" id="PF14219">
    <property type="entry name" value="DUF4328"/>
    <property type="match status" value="1"/>
</dbReference>
<feature type="transmembrane region" description="Helical" evidence="2">
    <location>
        <begin position="230"/>
        <end position="252"/>
    </location>
</feature>
<feature type="transmembrane region" description="Helical" evidence="2">
    <location>
        <begin position="103"/>
        <end position="124"/>
    </location>
</feature>
<keyword evidence="2" id="KW-1133">Transmembrane helix</keyword>
<dbReference type="RefSeq" id="WP_337696905.1">
    <property type="nucleotide sequence ID" value="NZ_JBBEGN010000012.1"/>
</dbReference>
<feature type="region of interest" description="Disordered" evidence="1">
    <location>
        <begin position="310"/>
        <end position="329"/>
    </location>
</feature>
<evidence type="ECO:0000259" key="3">
    <source>
        <dbReference type="Pfam" id="PF14219"/>
    </source>
</evidence>
<evidence type="ECO:0000256" key="1">
    <source>
        <dbReference type="SAM" id="MobiDB-lite"/>
    </source>
</evidence>
<keyword evidence="2" id="KW-0812">Transmembrane</keyword>
<evidence type="ECO:0000256" key="2">
    <source>
        <dbReference type="SAM" id="Phobius"/>
    </source>
</evidence>
<protein>
    <submittedName>
        <fullName evidence="4">DUF4328 domain-containing protein</fullName>
    </submittedName>
</protein>
<feature type="transmembrane region" description="Helical" evidence="2">
    <location>
        <begin position="188"/>
        <end position="210"/>
    </location>
</feature>
<keyword evidence="2" id="KW-0472">Membrane</keyword>
<evidence type="ECO:0000313" key="5">
    <source>
        <dbReference type="Proteomes" id="UP001385809"/>
    </source>
</evidence>
<gene>
    <name evidence="4" type="ORF">WCD74_21400</name>
</gene>
<keyword evidence="5" id="KW-1185">Reference proteome</keyword>